<sequence>MERLKTWSMKMLLSFRQGKIRAFPCFSGKWSAYHWSLKQGKNEPSIEPPGVALALMRTPTHTVWFHSLLFHWSGYCSTAFVLIVPTESGKWVHEISGKVLAGNGFCIRKHVAGAI</sequence>
<dbReference type="AlphaFoldDB" id="A0A0V1N432"/>
<evidence type="ECO:0000313" key="2">
    <source>
        <dbReference type="Proteomes" id="UP000054843"/>
    </source>
</evidence>
<evidence type="ECO:0000313" key="1">
    <source>
        <dbReference type="EMBL" id="KRZ78776.1"/>
    </source>
</evidence>
<comment type="caution">
    <text evidence="1">The sequence shown here is derived from an EMBL/GenBank/DDBJ whole genome shotgun (WGS) entry which is preliminary data.</text>
</comment>
<keyword evidence="2" id="KW-1185">Reference proteome</keyword>
<dbReference type="EMBL" id="JYDO01000010">
    <property type="protein sequence ID" value="KRZ78776.1"/>
    <property type="molecule type" value="Genomic_DNA"/>
</dbReference>
<proteinExistence type="predicted"/>
<dbReference type="Proteomes" id="UP000054843">
    <property type="component" value="Unassembled WGS sequence"/>
</dbReference>
<name>A0A0V1N432_9BILA</name>
<gene>
    <name evidence="1" type="ORF">T10_494</name>
</gene>
<protein>
    <submittedName>
        <fullName evidence="1">Uncharacterized protein</fullName>
    </submittedName>
</protein>
<accession>A0A0V1N432</accession>
<organism evidence="1 2">
    <name type="scientific">Trichinella papuae</name>
    <dbReference type="NCBI Taxonomy" id="268474"/>
    <lineage>
        <taxon>Eukaryota</taxon>
        <taxon>Metazoa</taxon>
        <taxon>Ecdysozoa</taxon>
        <taxon>Nematoda</taxon>
        <taxon>Enoplea</taxon>
        <taxon>Dorylaimia</taxon>
        <taxon>Trichinellida</taxon>
        <taxon>Trichinellidae</taxon>
        <taxon>Trichinella</taxon>
    </lineage>
</organism>
<reference evidence="1 2" key="1">
    <citation type="submission" date="2015-01" db="EMBL/GenBank/DDBJ databases">
        <title>Evolution of Trichinella species and genotypes.</title>
        <authorList>
            <person name="Korhonen P.K."/>
            <person name="Edoardo P."/>
            <person name="Giuseppe L.R."/>
            <person name="Gasser R.B."/>
        </authorList>
    </citation>
    <scope>NUCLEOTIDE SEQUENCE [LARGE SCALE GENOMIC DNA]</scope>
    <source>
        <strain evidence="1">ISS1980</strain>
    </source>
</reference>